<evidence type="ECO:0000313" key="4">
    <source>
        <dbReference type="EMBL" id="MBB3836034.1"/>
    </source>
</evidence>
<feature type="region of interest" description="Disordered" evidence="1">
    <location>
        <begin position="103"/>
        <end position="122"/>
    </location>
</feature>
<accession>A0A7W5ZFS6</accession>
<dbReference type="RefSeq" id="WP_183970839.1">
    <property type="nucleotide sequence ID" value="NZ_JACIBY010000001.1"/>
</dbReference>
<feature type="compositionally biased region" description="Basic and acidic residues" evidence="1">
    <location>
        <begin position="109"/>
        <end position="122"/>
    </location>
</feature>
<feature type="domain" description="LiaI-LiaF-like transmembrane region" evidence="3">
    <location>
        <begin position="8"/>
        <end position="52"/>
    </location>
</feature>
<feature type="transmembrane region" description="Helical" evidence="2">
    <location>
        <begin position="60"/>
        <end position="78"/>
    </location>
</feature>
<keyword evidence="2" id="KW-0472">Membrane</keyword>
<dbReference type="InterPro" id="IPR043726">
    <property type="entry name" value="LiaI-LiaF-like_TM1"/>
</dbReference>
<dbReference type="Pfam" id="PF18917">
    <property type="entry name" value="LiaI-LiaF-like_TM1"/>
    <property type="match status" value="1"/>
</dbReference>
<dbReference type="AlphaFoldDB" id="A0A7W5ZFS6"/>
<keyword evidence="5" id="KW-1185">Reference proteome</keyword>
<keyword evidence="2" id="KW-1133">Transmembrane helix</keyword>
<keyword evidence="2" id="KW-0812">Transmembrane</keyword>
<reference evidence="4 5" key="1">
    <citation type="submission" date="2020-08" db="EMBL/GenBank/DDBJ databases">
        <title>Genomic Encyclopedia of Type Strains, Phase IV (KMG-IV): sequencing the most valuable type-strain genomes for metagenomic binning, comparative biology and taxonomic classification.</title>
        <authorList>
            <person name="Goeker M."/>
        </authorList>
    </citation>
    <scope>NUCLEOTIDE SEQUENCE [LARGE SCALE GENOMIC DNA]</scope>
    <source>
        <strain evidence="4 5">DSM 17976</strain>
    </source>
</reference>
<dbReference type="EMBL" id="JACIBY010000001">
    <property type="protein sequence ID" value="MBB3836034.1"/>
    <property type="molecule type" value="Genomic_DNA"/>
</dbReference>
<comment type="caution">
    <text evidence="4">The sequence shown here is derived from an EMBL/GenBank/DDBJ whole genome shotgun (WGS) entry which is preliminary data.</text>
</comment>
<protein>
    <recommendedName>
        <fullName evidence="3">LiaI-LiaF-like transmembrane region domain-containing protein</fullName>
    </recommendedName>
</protein>
<sequence>MKQSSNTLVWGSILLAFGLVLLAKTLGWFHIDWGFTLRFWPVLLILAGGVLLLKQSWSGVVTAILIALAIPSAIINGANKKFHDWDDRGFEFNIDDFDDDDDDQHNHRKDYEERSDTYSKDGKTHFSEPFTENIADATLKFGAGAGEFTIEGTTSQLVEADAETEFGNYIMTAKRNESTKTSVVDFEMESKDSTGRKKIRIRDFDNMDNRVEMRLSDKPTWTFDLGLGAGKGNFDLSAYRVKKVKLGAGAAEVDLKLGENVENDAQIDIEAGVASIEINIPESVGCEFKIDGALNSKDLDNFEKISSGLYRTSNYNSAKKKIKISYEGGISSLEVNRY</sequence>
<gene>
    <name evidence="4" type="ORF">FHS57_000016</name>
</gene>
<evidence type="ECO:0000313" key="5">
    <source>
        <dbReference type="Proteomes" id="UP000541352"/>
    </source>
</evidence>
<name>A0A7W5ZFS6_9BACT</name>
<evidence type="ECO:0000256" key="2">
    <source>
        <dbReference type="SAM" id="Phobius"/>
    </source>
</evidence>
<evidence type="ECO:0000256" key="1">
    <source>
        <dbReference type="SAM" id="MobiDB-lite"/>
    </source>
</evidence>
<proteinExistence type="predicted"/>
<organism evidence="4 5">
    <name type="scientific">Runella defluvii</name>
    <dbReference type="NCBI Taxonomy" id="370973"/>
    <lineage>
        <taxon>Bacteria</taxon>
        <taxon>Pseudomonadati</taxon>
        <taxon>Bacteroidota</taxon>
        <taxon>Cytophagia</taxon>
        <taxon>Cytophagales</taxon>
        <taxon>Spirosomataceae</taxon>
        <taxon>Runella</taxon>
    </lineage>
</organism>
<evidence type="ECO:0000259" key="3">
    <source>
        <dbReference type="Pfam" id="PF18917"/>
    </source>
</evidence>
<feature type="transmembrane region" description="Helical" evidence="2">
    <location>
        <begin position="33"/>
        <end position="53"/>
    </location>
</feature>
<dbReference type="Proteomes" id="UP000541352">
    <property type="component" value="Unassembled WGS sequence"/>
</dbReference>